<reference evidence="2" key="1">
    <citation type="submission" date="2023-03" db="EMBL/GenBank/DDBJ databases">
        <authorList>
            <person name="Shen W."/>
            <person name="Cai J."/>
        </authorList>
    </citation>
    <scope>NUCLEOTIDE SEQUENCE</scope>
    <source>
        <strain evidence="2">Y37</strain>
    </source>
</reference>
<accession>A0AAW8UD63</accession>
<organism evidence="2 3">
    <name type="scientific">Lactococcus lactis</name>
    <dbReference type="NCBI Taxonomy" id="1358"/>
    <lineage>
        <taxon>Bacteria</taxon>
        <taxon>Bacillati</taxon>
        <taxon>Bacillota</taxon>
        <taxon>Bacilli</taxon>
        <taxon>Lactobacillales</taxon>
        <taxon>Streptococcaceae</taxon>
        <taxon>Lactococcus</taxon>
    </lineage>
</organism>
<dbReference type="EMBL" id="JARQDL010000011">
    <property type="protein sequence ID" value="MDT2946617.1"/>
    <property type="molecule type" value="Genomic_DNA"/>
</dbReference>
<evidence type="ECO:0000259" key="1">
    <source>
        <dbReference type="Pfam" id="PF13274"/>
    </source>
</evidence>
<feature type="domain" description="Antitoxin SocA-like Panacea" evidence="1">
    <location>
        <begin position="108"/>
        <end position="217"/>
    </location>
</feature>
<protein>
    <submittedName>
        <fullName evidence="2">DUF4065 domain-containing protein</fullName>
    </submittedName>
</protein>
<dbReference type="InterPro" id="IPR025272">
    <property type="entry name" value="SocA_Panacea"/>
</dbReference>
<dbReference type="AlphaFoldDB" id="A0AAW8UD63"/>
<comment type="caution">
    <text evidence="2">The sequence shown here is derived from an EMBL/GenBank/DDBJ whole genome shotgun (WGS) entry which is preliminary data.</text>
</comment>
<dbReference type="Proteomes" id="UP001250218">
    <property type="component" value="Unassembled WGS sequence"/>
</dbReference>
<dbReference type="RefSeq" id="WP_311805636.1">
    <property type="nucleotide sequence ID" value="NZ_JARQCI010000001.1"/>
</dbReference>
<name>A0AAW8UD63_9LACT</name>
<evidence type="ECO:0000313" key="2">
    <source>
        <dbReference type="EMBL" id="MDT2946617.1"/>
    </source>
</evidence>
<gene>
    <name evidence="2" type="ORF">P7I04_11320</name>
</gene>
<dbReference type="Pfam" id="PF13274">
    <property type="entry name" value="SocA_Panacea"/>
    <property type="match status" value="1"/>
</dbReference>
<proteinExistence type="predicted"/>
<evidence type="ECO:0000313" key="3">
    <source>
        <dbReference type="Proteomes" id="UP001250218"/>
    </source>
</evidence>
<sequence>MFHHIILITSSYILGKRIGWHYSSEDLELSLLEEVQEKSKDSMGALHQLTTEDSSWESVVKKDSFFKDVKLYPELDEYLKAVEESRKISALDIAKFLLSVKPMSNLKLQKMVYLVYADYLVKTGKPLFDEKILAYKFGPVVKEVYDEYKPHGREEIVEDDSEEIKFGVITYPMVLARFIQAEDGSEIIASIKRTLKVFGDKSASKLVDLTHREGGPWDKTEQSMAISDDLIRKYHCVELTT</sequence>